<evidence type="ECO:0000259" key="2">
    <source>
        <dbReference type="Pfam" id="PF07484"/>
    </source>
</evidence>
<dbReference type="InterPro" id="IPR037053">
    <property type="entry name" value="Phage_tail_collar_dom_sf"/>
</dbReference>
<reference evidence="3 4" key="1">
    <citation type="submission" date="2019-11" db="EMBL/GenBank/DDBJ databases">
        <title>The Phosphoenolpyruvate Phosphotransferase System Regulates Serratia proteamaculans 336X Biofilm Formation and Wheat Roots colonization.</title>
        <authorList>
            <person name="Liu F."/>
        </authorList>
    </citation>
    <scope>NUCLEOTIDE SEQUENCE [LARGE SCALE GENOMIC DNA]</scope>
    <source>
        <strain evidence="3 4">336X</strain>
    </source>
</reference>
<dbReference type="RefSeq" id="WP_153857743.1">
    <property type="nucleotide sequence ID" value="NZ_CP045913.1"/>
</dbReference>
<accession>A0A5Q2V9F7</accession>
<evidence type="ECO:0000313" key="4">
    <source>
        <dbReference type="Proteomes" id="UP000381260"/>
    </source>
</evidence>
<dbReference type="PANTHER" id="PTHR35191">
    <property type="entry name" value="PROPHAGE SIDE TAIL FIBER PROTEIN HOMOLOG STFQ-RELATED"/>
    <property type="match status" value="1"/>
</dbReference>
<evidence type="ECO:0000256" key="1">
    <source>
        <dbReference type="SAM" id="MobiDB-lite"/>
    </source>
</evidence>
<feature type="domain" description="Phage tail collar" evidence="2">
    <location>
        <begin position="93"/>
        <end position="140"/>
    </location>
</feature>
<sequence length="229" mass="24386">MAKNEFLPFGTAANANVIPNADYQALPARTAGFSGGVAKSEQLNTVWRQGSTMAAVLGQFIADKSGRDVLDDGDLATLQANLQEALMNIMPVGIPQPWPTAIPPTGWLICNGSAFDKVKYPRLALAYPAGLLPDLRGEFIRGWDAGRGVDVGRGVLTSQESTQIYDKAGWTNSPAGGYITVEMTNPDGVGTVNGSFSTQRKNDATSDSGSTRFPVRPRNVSFCYIVRAA</sequence>
<dbReference type="Proteomes" id="UP000381260">
    <property type="component" value="Chromosome"/>
</dbReference>
<feature type="region of interest" description="Disordered" evidence="1">
    <location>
        <begin position="192"/>
        <end position="211"/>
    </location>
</feature>
<dbReference type="InterPro" id="IPR011083">
    <property type="entry name" value="Phage_tail_collar_dom"/>
</dbReference>
<dbReference type="InterPro" id="IPR051934">
    <property type="entry name" value="Phage_Tail_Fiber_Structural"/>
</dbReference>
<protein>
    <submittedName>
        <fullName evidence="3">Phage tail protein</fullName>
    </submittedName>
</protein>
<dbReference type="Gene3D" id="3.90.1340.10">
    <property type="entry name" value="Phage tail collar domain"/>
    <property type="match status" value="1"/>
</dbReference>
<gene>
    <name evidence="3" type="ORF">GHV41_04565</name>
</gene>
<dbReference type="AlphaFoldDB" id="A0A5Q2V9F7"/>
<dbReference type="Pfam" id="PF07484">
    <property type="entry name" value="Collar"/>
    <property type="match status" value="1"/>
</dbReference>
<dbReference type="EMBL" id="CP045913">
    <property type="protein sequence ID" value="QGH60161.1"/>
    <property type="molecule type" value="Genomic_DNA"/>
</dbReference>
<dbReference type="PANTHER" id="PTHR35191:SF1">
    <property type="entry name" value="PROPHAGE SIDE TAIL FIBER PROTEIN HOMOLOG STFQ-RELATED"/>
    <property type="match status" value="1"/>
</dbReference>
<proteinExistence type="predicted"/>
<organism evidence="3 4">
    <name type="scientific">Serratia proteamaculans</name>
    <dbReference type="NCBI Taxonomy" id="28151"/>
    <lineage>
        <taxon>Bacteria</taxon>
        <taxon>Pseudomonadati</taxon>
        <taxon>Pseudomonadota</taxon>
        <taxon>Gammaproteobacteria</taxon>
        <taxon>Enterobacterales</taxon>
        <taxon>Yersiniaceae</taxon>
        <taxon>Serratia</taxon>
    </lineage>
</organism>
<name>A0A5Q2V9F7_SERPR</name>
<dbReference type="SUPFAM" id="SSF88874">
    <property type="entry name" value="Receptor-binding domain of short tail fibre protein gp12"/>
    <property type="match status" value="1"/>
</dbReference>
<evidence type="ECO:0000313" key="3">
    <source>
        <dbReference type="EMBL" id="QGH60161.1"/>
    </source>
</evidence>